<feature type="repeat" description="PPR" evidence="10">
    <location>
        <begin position="963"/>
        <end position="997"/>
    </location>
</feature>
<dbReference type="PROSITE" id="PS51375">
    <property type="entry name" value="PPR"/>
    <property type="match status" value="11"/>
</dbReference>
<proteinExistence type="inferred from homology"/>
<dbReference type="InterPro" id="IPR011527">
    <property type="entry name" value="ABC1_TM_dom"/>
</dbReference>
<dbReference type="GO" id="GO:0030170">
    <property type="term" value="F:pyridoxal phosphate binding"/>
    <property type="evidence" value="ECO:0007669"/>
    <property type="project" value="InterPro"/>
</dbReference>
<evidence type="ECO:0000256" key="10">
    <source>
        <dbReference type="PROSITE-ProRule" id="PRU00708"/>
    </source>
</evidence>
<dbReference type="Gene3D" id="3.40.50.300">
    <property type="entry name" value="P-loop containing nucleotide triphosphate hydrolases"/>
    <property type="match status" value="1"/>
</dbReference>
<keyword evidence="6 15" id="KW-0067">ATP-binding</keyword>
<feature type="repeat" description="PPR" evidence="10">
    <location>
        <begin position="928"/>
        <end position="962"/>
    </location>
</feature>
<evidence type="ECO:0000256" key="4">
    <source>
        <dbReference type="ARBA" id="ARBA00022737"/>
    </source>
</evidence>
<keyword evidence="2" id="KW-0813">Transport</keyword>
<dbReference type="InterPro" id="IPR033443">
    <property type="entry name" value="PROP1-like_PPR_dom"/>
</dbReference>
<dbReference type="InterPro" id="IPR036640">
    <property type="entry name" value="ABC1_TM_sf"/>
</dbReference>
<feature type="repeat" description="PPR" evidence="10">
    <location>
        <begin position="719"/>
        <end position="753"/>
    </location>
</feature>
<dbReference type="Pfam" id="PF00664">
    <property type="entry name" value="ABC_membrane"/>
    <property type="match status" value="1"/>
</dbReference>
<dbReference type="OrthoDB" id="6500128at2759"/>
<dbReference type="PROSITE" id="PS00211">
    <property type="entry name" value="ABC_TRANSPORTER_1"/>
    <property type="match status" value="1"/>
</dbReference>
<dbReference type="InterPro" id="IPR015424">
    <property type="entry name" value="PyrdxlP-dep_Trfase"/>
</dbReference>
<dbReference type="CDD" id="cd00609">
    <property type="entry name" value="AAT_like"/>
    <property type="match status" value="1"/>
</dbReference>
<evidence type="ECO:0000256" key="9">
    <source>
        <dbReference type="ARBA" id="ARBA00024363"/>
    </source>
</evidence>
<dbReference type="Pfam" id="PF01535">
    <property type="entry name" value="PPR"/>
    <property type="match status" value="1"/>
</dbReference>
<dbReference type="GO" id="GO:0140359">
    <property type="term" value="F:ABC-type transporter activity"/>
    <property type="evidence" value="ECO:0007669"/>
    <property type="project" value="InterPro"/>
</dbReference>
<evidence type="ECO:0000256" key="2">
    <source>
        <dbReference type="ARBA" id="ARBA00022448"/>
    </source>
</evidence>
<dbReference type="PANTHER" id="PTHR47936:SF1">
    <property type="entry name" value="PENTATRICOPEPTIDE REPEAT-CONTAINING PROTEIN GUN1, CHLOROPLASTIC"/>
    <property type="match status" value="1"/>
</dbReference>
<dbReference type="GO" id="GO:0009507">
    <property type="term" value="C:chloroplast"/>
    <property type="evidence" value="ECO:0007669"/>
    <property type="project" value="TreeGrafter"/>
</dbReference>
<dbReference type="InterPro" id="IPR003439">
    <property type="entry name" value="ABC_transporter-like_ATP-bd"/>
</dbReference>
<protein>
    <submittedName>
        <fullName evidence="15">ATP-binding cassette sub-family B member 6 (ABC-type heme transporter ABCB6) (Ubiquitously-expresse d mammalian ABC half transporter)</fullName>
    </submittedName>
</protein>
<dbReference type="Gene3D" id="3.90.1150.10">
    <property type="entry name" value="Aspartate Aminotransferase, domain 1"/>
    <property type="match status" value="1"/>
</dbReference>
<dbReference type="FunFam" id="3.40.50.300:FF:000287">
    <property type="entry name" value="Multidrug ABC transporter ATP-binding protein"/>
    <property type="match status" value="1"/>
</dbReference>
<dbReference type="SMART" id="SM00382">
    <property type="entry name" value="AAA"/>
    <property type="match status" value="1"/>
</dbReference>
<evidence type="ECO:0000256" key="6">
    <source>
        <dbReference type="ARBA" id="ARBA00022840"/>
    </source>
</evidence>
<evidence type="ECO:0000256" key="5">
    <source>
        <dbReference type="ARBA" id="ARBA00022741"/>
    </source>
</evidence>
<dbReference type="Pfam" id="PF13041">
    <property type="entry name" value="PPR_2"/>
    <property type="match status" value="1"/>
</dbReference>
<reference evidence="15 16" key="2">
    <citation type="submission" date="2024-05" db="EMBL/GenBank/DDBJ databases">
        <authorList>
            <person name="Chen Y."/>
            <person name="Shah S."/>
            <person name="Dougan E. K."/>
            <person name="Thang M."/>
            <person name="Chan C."/>
        </authorList>
    </citation>
    <scope>NUCLEOTIDE SEQUENCE [LARGE SCALE GENOMIC DNA]</scope>
</reference>
<dbReference type="GO" id="GO:0016020">
    <property type="term" value="C:membrane"/>
    <property type="evidence" value="ECO:0007669"/>
    <property type="project" value="UniProtKB-SubCell"/>
</dbReference>
<evidence type="ECO:0000259" key="13">
    <source>
        <dbReference type="PROSITE" id="PS50929"/>
    </source>
</evidence>
<dbReference type="InterPro" id="IPR027417">
    <property type="entry name" value="P-loop_NTPase"/>
</dbReference>
<feature type="transmembrane region" description="Helical" evidence="11">
    <location>
        <begin position="1308"/>
        <end position="1326"/>
    </location>
</feature>
<feature type="transmembrane region" description="Helical" evidence="11">
    <location>
        <begin position="1617"/>
        <end position="1639"/>
    </location>
</feature>
<feature type="repeat" description="PPR" evidence="10">
    <location>
        <begin position="893"/>
        <end position="927"/>
    </location>
</feature>
<dbReference type="SUPFAM" id="SSF90123">
    <property type="entry name" value="ABC transporter transmembrane region"/>
    <property type="match status" value="1"/>
</dbReference>
<dbReference type="SUPFAM" id="SSF53383">
    <property type="entry name" value="PLP-dependent transferases"/>
    <property type="match status" value="1"/>
</dbReference>
<dbReference type="EMBL" id="CAMXCT010000918">
    <property type="protein sequence ID" value="CAI3984790.1"/>
    <property type="molecule type" value="Genomic_DNA"/>
</dbReference>
<feature type="domain" description="ABC transmembrane type-1" evidence="13">
    <location>
        <begin position="1393"/>
        <end position="1679"/>
    </location>
</feature>
<keyword evidence="16" id="KW-1185">Reference proteome</keyword>
<evidence type="ECO:0000259" key="12">
    <source>
        <dbReference type="PROSITE" id="PS50893"/>
    </source>
</evidence>
<reference evidence="14" key="1">
    <citation type="submission" date="2022-10" db="EMBL/GenBank/DDBJ databases">
        <authorList>
            <person name="Chen Y."/>
            <person name="Dougan E. K."/>
            <person name="Chan C."/>
            <person name="Rhodes N."/>
            <person name="Thang M."/>
        </authorList>
    </citation>
    <scope>NUCLEOTIDE SEQUENCE</scope>
</reference>
<feature type="transmembrane region" description="Helical" evidence="11">
    <location>
        <begin position="1534"/>
        <end position="1552"/>
    </location>
</feature>
<keyword evidence="8 11" id="KW-0472">Membrane</keyword>
<dbReference type="InterPro" id="IPR002885">
    <property type="entry name" value="PPR_rpt"/>
</dbReference>
<dbReference type="Gene3D" id="3.40.640.10">
    <property type="entry name" value="Type I PLP-dependent aspartate aminotransferase-like (Major domain)"/>
    <property type="match status" value="1"/>
</dbReference>
<dbReference type="InterPro" id="IPR015422">
    <property type="entry name" value="PyrdxlP-dep_Trfase_small"/>
</dbReference>
<accession>A0A9P1C5B4</accession>
<evidence type="ECO:0000313" key="16">
    <source>
        <dbReference type="Proteomes" id="UP001152797"/>
    </source>
</evidence>
<dbReference type="InterPro" id="IPR015421">
    <property type="entry name" value="PyrdxlP-dep_Trfase_major"/>
</dbReference>
<dbReference type="SUPFAM" id="SSF110849">
    <property type="entry name" value="ParB/Sulfiredoxin"/>
    <property type="match status" value="1"/>
</dbReference>
<sequence>MFLGPLGPLDSRTHHRAWGCAAQFKTMELMEEGRTPLAPVAQQESKRITLFRILLSLSIVMDAILVSPTSHVVTLFLPSGSMVEPTGGGLEPGCIGGGLADDRLAPGRACGSVFLTGMEETGRARALGAFLRCRGIALSRFCRGSETHGGDDIHKVERLVCDFSVTTNALGPVPSALAAVQDLLQSTQSTQQSWMAQEVMSSPAVEHYPQRKDQDLEGLVANFLRAQGEEAKKQLIFGNGASELIDLLARAAPQGKFCLNPSTEVQYREYQRACGNAGREETSNPQEASIICLVNPNNPTGDFLEREEMQAWISANAAPGSWVLVDESMLFWAGPDFQERGVSAEFVDSMVKKHINIFLVQSWTKIFACTGLRIGTVLCPTQEKRDYLLSLQVPWSVTAFARAYLRAAIQDRSYLERTWEETPAWRSHMVTRLKRLHPSWQFHGKPWLSWIWIDTGSAEVAKDVYHAALDCGCPIRHAASGYDKASIVRLAVRRPYDFSVLYQALLRRESNSAAFSQTTFGTSADVNPEVISGVRLVHIDDLHPHEEVLTDRADKLKNYVRDLPVKILPAIIIDSQYDVVIDGHHRLELFKAAGLTIVPAVSVHYEHADILVNPPGLRPEVCKEHVIGTAVKGKTMEPKTTQHMVRSRGGACLIHGQRMHAGAVEWLWPGAYPRGAKGAKAKESLEELLKYYAEVGDVQNAEKTYQSLRRLLGKVQQKRRMYHNTLIKSCANAGNLQRAEHWLHQMEELGIQQNVKGFGKLMEAASKAGNLQKAEEYFEKQSPHDQMSTGVYNLVIDAAAKSANLNSAVAWWRKMEEKGLQPDRLTYQNLLTACSNAADSSSALEILDELQKTREVPDAVMRNTVINALGRSRQVMKADEMLRSVSEGQLRVDAIAYTSVLDAWASSGRTEKALKTFREMKQKRLEMNSLTYNALMKAFAKKADWKEAEKLLAEMSTAAVSPTVITYSTLMDAFAKAGKAAKAEELLSQMMVLTVRPNEFSYTALIDSWAEAGNVEKAEAALAELGKVGFQPSVRSFNVLLKASAKRGDVHKSKEILLAIGTRSLEADIYSYNLVLNVCGKRGMALEAETILEKLLTSGVQADVVSYNSLINAYAKGSDATNACQKLQEMLQSDLQPSAISFNSALDACAKAGEAQRSSELVEEMKQLRVMPDAFSCTSLVNAYAKTGEIYEARARLEEMKWSEVTPNEFAYPLLISACKRQHEDEMADALKEEMNQLGSARRQAVESRPRPRSFDVTKEHEKRLLQIKRPSAGKKERERVTFLLGLFRTSLLNWDVTDARKMFIPTISWGALISLVMLLVSQLYVRAYAQKAAATEALNAPEEAEAEAEHSQYSSALTFLQTVRVLRPYFWPTSGRPSEVLMNRIRALTTWLCVVLSKVSNIISPIFLARATNALASALTTRSLEVTPEIWWPLVEYAALVFVSKALKEAQSLVYIRVQQAASIEIADNTFAHLHSLSLDWHLRKKMGQTVRSMDRGIQAAQQTMQYVVLYLIPTLVEALAVALIFVFHFKNLQLAVFVLLNLIAYMYATIKVTLWRKKFRTATTKHDNDLHDRLTDSLVNYETVKYFTAEDYERREYRSLVASYQKTSMATQASLSFLNILQQLIVNFTLCGGMILATLRVLQTNGNLGDFVAVNTYIINVFTPLNFLGTIYNMVVNAIVDMKNFGQLLAEKSEVQDVPNAPALKLQMSPDVPMVAFEQVCFHYSKQPLGRAIKDVNFRIPPGGSLALVGTTGARKTTITRLLFRFYDVVSGCVRVNGQDVRKVSQKSLRAAIGMVPQDVVLFNSTIAHNLRYGNVDKASEKDIQKAAVDAQLDAFIDQQAQGYETMVGERGLKLSGGEKQRLAIARCLVKDPPIVVLDEATSALDSETEQKIQEALRVLSASRTVIAIAHRLSTIRAYDEICVLQNGEIVERGNHEALLNAGQSYSSMWKRQAAGIMEDPDSPREEDRCRKMSKGWGVDRCFMIFHWNGGSMVNTMHHNAINLRFF</sequence>
<dbReference type="GO" id="GO:0005524">
    <property type="term" value="F:ATP binding"/>
    <property type="evidence" value="ECO:0007669"/>
    <property type="project" value="UniProtKB-KW"/>
</dbReference>
<dbReference type="Proteomes" id="UP001152797">
    <property type="component" value="Unassembled WGS sequence"/>
</dbReference>
<dbReference type="GO" id="GO:0031930">
    <property type="term" value="P:mitochondria-nucleus signaling pathway"/>
    <property type="evidence" value="ECO:0007669"/>
    <property type="project" value="TreeGrafter"/>
</dbReference>
<evidence type="ECO:0000313" key="14">
    <source>
        <dbReference type="EMBL" id="CAI3984790.1"/>
    </source>
</evidence>
<comment type="similarity">
    <text evidence="9">Belongs to the ABC transporter superfamily. ABCB family. Heavy Metal importer (TC 3.A.1.210) subfamily.</text>
</comment>
<comment type="caution">
    <text evidence="14">The sequence shown here is derived from an EMBL/GenBank/DDBJ whole genome shotgun (WGS) entry which is preliminary data.</text>
</comment>
<evidence type="ECO:0000256" key="8">
    <source>
        <dbReference type="ARBA" id="ARBA00023136"/>
    </source>
</evidence>
<dbReference type="Pfam" id="PF00155">
    <property type="entry name" value="Aminotran_1_2"/>
    <property type="match status" value="1"/>
</dbReference>
<dbReference type="Pfam" id="PF17177">
    <property type="entry name" value="PPR_long"/>
    <property type="match status" value="2"/>
</dbReference>
<keyword evidence="7 11" id="KW-1133">Transmembrane helix</keyword>
<feature type="repeat" description="PPR" evidence="10">
    <location>
        <begin position="1173"/>
        <end position="1207"/>
    </location>
</feature>
<feature type="repeat" description="PPR" evidence="10">
    <location>
        <begin position="823"/>
        <end position="857"/>
    </location>
</feature>
<dbReference type="PROSITE" id="PS50893">
    <property type="entry name" value="ABC_TRANSPORTER_2"/>
    <property type="match status" value="1"/>
</dbReference>
<dbReference type="InterPro" id="IPR036086">
    <property type="entry name" value="ParB/Sulfiredoxin_sf"/>
</dbReference>
<feature type="domain" description="ABC transporter" evidence="12">
    <location>
        <begin position="1717"/>
        <end position="1954"/>
    </location>
</feature>
<dbReference type="EMBL" id="CAMXCT020000918">
    <property type="protein sequence ID" value="CAL1138165.1"/>
    <property type="molecule type" value="Genomic_DNA"/>
</dbReference>
<dbReference type="InterPro" id="IPR003593">
    <property type="entry name" value="AAA+_ATPase"/>
</dbReference>
<dbReference type="GO" id="GO:0016887">
    <property type="term" value="F:ATP hydrolysis activity"/>
    <property type="evidence" value="ECO:0007669"/>
    <property type="project" value="InterPro"/>
</dbReference>
<dbReference type="NCBIfam" id="TIGR00756">
    <property type="entry name" value="PPR"/>
    <property type="match status" value="8"/>
</dbReference>
<dbReference type="Pfam" id="PF00005">
    <property type="entry name" value="ABC_tran"/>
    <property type="match status" value="1"/>
</dbReference>
<evidence type="ECO:0000256" key="3">
    <source>
        <dbReference type="ARBA" id="ARBA00022692"/>
    </source>
</evidence>
<feature type="repeat" description="PPR" evidence="10">
    <location>
        <begin position="1103"/>
        <end position="1137"/>
    </location>
</feature>
<feature type="repeat" description="PPR" evidence="10">
    <location>
        <begin position="1138"/>
        <end position="1172"/>
    </location>
</feature>
<dbReference type="InterPro" id="IPR017871">
    <property type="entry name" value="ABC_transporter-like_CS"/>
</dbReference>
<keyword evidence="3 11" id="KW-0812">Transmembrane</keyword>
<feature type="repeat" description="PPR" evidence="10">
    <location>
        <begin position="998"/>
        <end position="1032"/>
    </location>
</feature>
<dbReference type="Gene3D" id="1.25.40.10">
    <property type="entry name" value="Tetratricopeptide repeat domain"/>
    <property type="match status" value="4"/>
</dbReference>
<name>A0A9P1C5B4_9DINO</name>
<feature type="transmembrane region" description="Helical" evidence="11">
    <location>
        <begin position="1659"/>
        <end position="1682"/>
    </location>
</feature>
<dbReference type="Gene3D" id="1.20.1560.10">
    <property type="entry name" value="ABC transporter type 1, transmembrane domain"/>
    <property type="match status" value="1"/>
</dbReference>
<evidence type="ECO:0000256" key="7">
    <source>
        <dbReference type="ARBA" id="ARBA00022989"/>
    </source>
</evidence>
<dbReference type="EMBL" id="CAMXCT030000918">
    <property type="protein sequence ID" value="CAL4772102.1"/>
    <property type="molecule type" value="Genomic_DNA"/>
</dbReference>
<feature type="repeat" description="PPR" evidence="10">
    <location>
        <begin position="1068"/>
        <end position="1102"/>
    </location>
</feature>
<feature type="transmembrane region" description="Helical" evidence="11">
    <location>
        <begin position="1509"/>
        <end position="1528"/>
    </location>
</feature>
<comment type="subcellular location">
    <subcellularLocation>
        <location evidence="1">Membrane</location>
        <topology evidence="1">Multi-pass membrane protein</topology>
    </subcellularLocation>
</comment>
<dbReference type="InterPro" id="IPR011990">
    <property type="entry name" value="TPR-like_helical_dom_sf"/>
</dbReference>
<dbReference type="InterPro" id="IPR004839">
    <property type="entry name" value="Aminotransferase_I/II_large"/>
</dbReference>
<evidence type="ECO:0000313" key="15">
    <source>
        <dbReference type="EMBL" id="CAL4772102.1"/>
    </source>
</evidence>
<keyword evidence="5" id="KW-0547">Nucleotide-binding</keyword>
<feature type="repeat" description="PPR" evidence="10">
    <location>
        <begin position="788"/>
        <end position="822"/>
    </location>
</feature>
<dbReference type="PANTHER" id="PTHR47936">
    <property type="entry name" value="PPR_LONG DOMAIN-CONTAINING PROTEIN"/>
    <property type="match status" value="1"/>
</dbReference>
<evidence type="ECO:0000256" key="1">
    <source>
        <dbReference type="ARBA" id="ARBA00004141"/>
    </source>
</evidence>
<dbReference type="SUPFAM" id="SSF52540">
    <property type="entry name" value="P-loop containing nucleoside triphosphate hydrolases"/>
    <property type="match status" value="1"/>
</dbReference>
<gene>
    <name evidence="14" type="ORF">C1SCF055_LOCUS12302</name>
</gene>
<dbReference type="PROSITE" id="PS50929">
    <property type="entry name" value="ABC_TM1F"/>
    <property type="match status" value="1"/>
</dbReference>
<dbReference type="CDD" id="cd18560">
    <property type="entry name" value="ABC_6TM_ATM1_ABCB7_HMT1_ABCB6"/>
    <property type="match status" value="1"/>
</dbReference>
<dbReference type="Gene3D" id="3.90.1530.10">
    <property type="entry name" value="Conserved hypothetical protein from pyrococcus furiosus pfu- 392566-001, ParB domain"/>
    <property type="match status" value="1"/>
</dbReference>
<evidence type="ECO:0000256" key="11">
    <source>
        <dbReference type="SAM" id="Phobius"/>
    </source>
</evidence>
<organism evidence="14">
    <name type="scientific">Cladocopium goreaui</name>
    <dbReference type="NCBI Taxonomy" id="2562237"/>
    <lineage>
        <taxon>Eukaryota</taxon>
        <taxon>Sar</taxon>
        <taxon>Alveolata</taxon>
        <taxon>Dinophyceae</taxon>
        <taxon>Suessiales</taxon>
        <taxon>Symbiodiniaceae</taxon>
        <taxon>Cladocopium</taxon>
    </lineage>
</organism>
<keyword evidence="4" id="KW-0677">Repeat</keyword>
<dbReference type="SUPFAM" id="SSF81901">
    <property type="entry name" value="HCP-like"/>
    <property type="match status" value="1"/>
</dbReference>